<dbReference type="AlphaFoldDB" id="A0AAN6UHI1"/>
<name>A0AAN6UHI1_9PEZI</name>
<dbReference type="PANTHER" id="PTHR34755:SF4">
    <property type="entry name" value="F-BOX DOMAIN-CONTAINING PROTEIN"/>
    <property type="match status" value="1"/>
</dbReference>
<feature type="compositionally biased region" description="Basic and acidic residues" evidence="1">
    <location>
        <begin position="111"/>
        <end position="123"/>
    </location>
</feature>
<proteinExistence type="predicted"/>
<dbReference type="Gene3D" id="3.80.10.10">
    <property type="entry name" value="Ribonuclease Inhibitor"/>
    <property type="match status" value="1"/>
</dbReference>
<comment type="caution">
    <text evidence="2">The sequence shown here is derived from an EMBL/GenBank/DDBJ whole genome shotgun (WGS) entry which is preliminary data.</text>
</comment>
<keyword evidence="3" id="KW-1185">Reference proteome</keyword>
<dbReference type="PANTHER" id="PTHR34755">
    <property type="entry name" value="SERINE/ARGININE REPETITIVE MATRIX PROTEIN 3-RELATED"/>
    <property type="match status" value="1"/>
</dbReference>
<protein>
    <submittedName>
        <fullName evidence="2">Uncharacterized protein</fullName>
    </submittedName>
</protein>
<dbReference type="SUPFAM" id="SSF52047">
    <property type="entry name" value="RNI-like"/>
    <property type="match status" value="1"/>
</dbReference>
<feature type="region of interest" description="Disordered" evidence="1">
    <location>
        <begin position="593"/>
        <end position="716"/>
    </location>
</feature>
<reference evidence="2" key="2">
    <citation type="submission" date="2023-05" db="EMBL/GenBank/DDBJ databases">
        <authorList>
            <consortium name="Lawrence Berkeley National Laboratory"/>
            <person name="Steindorff A."/>
            <person name="Hensen N."/>
            <person name="Bonometti L."/>
            <person name="Westerberg I."/>
            <person name="Brannstrom I.O."/>
            <person name="Guillou S."/>
            <person name="Cros-Aarteil S."/>
            <person name="Calhoun S."/>
            <person name="Haridas S."/>
            <person name="Kuo A."/>
            <person name="Mondo S."/>
            <person name="Pangilinan J."/>
            <person name="Riley R."/>
            <person name="Labutti K."/>
            <person name="Andreopoulos B."/>
            <person name="Lipzen A."/>
            <person name="Chen C."/>
            <person name="Yanf M."/>
            <person name="Daum C."/>
            <person name="Ng V."/>
            <person name="Clum A."/>
            <person name="Ohm R."/>
            <person name="Martin F."/>
            <person name="Silar P."/>
            <person name="Natvig D."/>
            <person name="Lalanne C."/>
            <person name="Gautier V."/>
            <person name="Ament-Velasquez S.L."/>
            <person name="Kruys A."/>
            <person name="Hutchinson M.I."/>
            <person name="Powell A.J."/>
            <person name="Barry K."/>
            <person name="Miller A.N."/>
            <person name="Grigoriev I.V."/>
            <person name="Debuchy R."/>
            <person name="Gladieux P."/>
            <person name="Thoren M.H."/>
            <person name="Johannesson H."/>
        </authorList>
    </citation>
    <scope>NUCLEOTIDE SEQUENCE</scope>
    <source>
        <strain evidence="2">CBS 123565</strain>
    </source>
</reference>
<dbReference type="EMBL" id="MU853414">
    <property type="protein sequence ID" value="KAK4133020.1"/>
    <property type="molecule type" value="Genomic_DNA"/>
</dbReference>
<feature type="region of interest" description="Disordered" evidence="1">
    <location>
        <begin position="746"/>
        <end position="770"/>
    </location>
</feature>
<organism evidence="2 3">
    <name type="scientific">Trichocladium antarcticum</name>
    <dbReference type="NCBI Taxonomy" id="1450529"/>
    <lineage>
        <taxon>Eukaryota</taxon>
        <taxon>Fungi</taxon>
        <taxon>Dikarya</taxon>
        <taxon>Ascomycota</taxon>
        <taxon>Pezizomycotina</taxon>
        <taxon>Sordariomycetes</taxon>
        <taxon>Sordariomycetidae</taxon>
        <taxon>Sordariales</taxon>
        <taxon>Chaetomiaceae</taxon>
        <taxon>Trichocladium</taxon>
    </lineage>
</organism>
<sequence length="770" mass="85194">MRSRSGDSGNAAPSPAAGRELRPRQAPGSRYLPAGPPATPREGGRITRSSAVVAQTSNNNPPRTIHNPVKSHKRSGSPTITLSSRRAKRTRPQPGLYVEEDDSDSGADAVRISDSEVGTEVHRTTGPKTPSPRPARTTKHLFAPISAKKARLSKQHGSNTAVENENSVIPDWASLPYHVLTQVFRSGAASLEEGDRAKWLSAASSVCRAFAEPALTALYESPPLLSRSMAHGLVALLSKDPTTTTFKYRTKVEELWIGVEEIAAKSYRGQPLDLKILIGSLPRLQVVQFYHSKDDPPYRRLDDSMRWQYPAVFFEALNGEGGSGPAKLTEWQWNRRLMGPDLNLEGIARLHQTPSFSGLKKVSFVNYQTPSLHAKNNADDAEFAAKDQVFIQSMASAITALPNLEFLSIESSTAANGELLLLLPKSLKVLELVNCWEINGEDFASYLLTNGYNLKHLLLHHNQSLDLSFLTVLGTACPQLETLRVDFKTFNHHEFYKDSDPNYEDLLTASQIPTWPRTLKTLELKNMRKWTAEAAETLFESLIDSAPTLPNLRRLDLKAMLDIPYRQRSQIRDKWEAKLKQVFLREIQDPRPAFSLRRQPSATDARGAHNGEPVNTTSGRSRKSGAASRAKAVESPAPRWSNRIATHRRRPSLPASRASTAGRGLRNGRGRPSYAEWDSDTDTDMDGDGDEDGDEDDGTRSGSGSARASTAGEAAVVRQGLCERVEIQLDNQKPAEKTFGMEDFLDEEPDDSLDEEWNGADEDLDVEYAW</sequence>
<accession>A0AAN6UHI1</accession>
<feature type="region of interest" description="Disordered" evidence="1">
    <location>
        <begin position="1"/>
        <end position="137"/>
    </location>
</feature>
<dbReference type="InterPro" id="IPR032675">
    <property type="entry name" value="LRR_dom_sf"/>
</dbReference>
<reference evidence="2" key="1">
    <citation type="journal article" date="2023" name="Mol. Phylogenet. Evol.">
        <title>Genome-scale phylogeny and comparative genomics of the fungal order Sordariales.</title>
        <authorList>
            <person name="Hensen N."/>
            <person name="Bonometti L."/>
            <person name="Westerberg I."/>
            <person name="Brannstrom I.O."/>
            <person name="Guillou S."/>
            <person name="Cros-Aarteil S."/>
            <person name="Calhoun S."/>
            <person name="Haridas S."/>
            <person name="Kuo A."/>
            <person name="Mondo S."/>
            <person name="Pangilinan J."/>
            <person name="Riley R."/>
            <person name="LaButti K."/>
            <person name="Andreopoulos B."/>
            <person name="Lipzen A."/>
            <person name="Chen C."/>
            <person name="Yan M."/>
            <person name="Daum C."/>
            <person name="Ng V."/>
            <person name="Clum A."/>
            <person name="Steindorff A."/>
            <person name="Ohm R.A."/>
            <person name="Martin F."/>
            <person name="Silar P."/>
            <person name="Natvig D.O."/>
            <person name="Lalanne C."/>
            <person name="Gautier V."/>
            <person name="Ament-Velasquez S.L."/>
            <person name="Kruys A."/>
            <person name="Hutchinson M.I."/>
            <person name="Powell A.J."/>
            <person name="Barry K."/>
            <person name="Miller A.N."/>
            <person name="Grigoriev I.V."/>
            <person name="Debuchy R."/>
            <person name="Gladieux P."/>
            <person name="Hiltunen Thoren M."/>
            <person name="Johannesson H."/>
        </authorList>
    </citation>
    <scope>NUCLEOTIDE SEQUENCE</scope>
    <source>
        <strain evidence="2">CBS 123565</strain>
    </source>
</reference>
<gene>
    <name evidence="2" type="ORF">BT67DRAFT_68864</name>
</gene>
<feature type="compositionally biased region" description="Polar residues" evidence="1">
    <location>
        <begin position="47"/>
        <end position="62"/>
    </location>
</feature>
<feature type="compositionally biased region" description="Acidic residues" evidence="1">
    <location>
        <begin position="677"/>
        <end position="697"/>
    </location>
</feature>
<evidence type="ECO:0000256" key="1">
    <source>
        <dbReference type="SAM" id="MobiDB-lite"/>
    </source>
</evidence>
<dbReference type="Proteomes" id="UP001304895">
    <property type="component" value="Unassembled WGS sequence"/>
</dbReference>
<feature type="compositionally biased region" description="Low complexity" evidence="1">
    <location>
        <begin position="700"/>
        <end position="715"/>
    </location>
</feature>
<evidence type="ECO:0000313" key="2">
    <source>
        <dbReference type="EMBL" id="KAK4133020.1"/>
    </source>
</evidence>
<evidence type="ECO:0000313" key="3">
    <source>
        <dbReference type="Proteomes" id="UP001304895"/>
    </source>
</evidence>
<dbReference type="InterPro" id="IPR052109">
    <property type="entry name" value="SRRM_Domain-Containing"/>
</dbReference>